<accession>A0A0X8GYP2</accession>
<reference evidence="6 7" key="1">
    <citation type="submission" date="2015-10" db="EMBL/GenBank/DDBJ databases">
        <title>Erysipelothrix larvae sp. LV19 isolated from the larval gut of the rhinoceros beetle, Trypoxylus dichotomus.</title>
        <authorList>
            <person name="Lim S."/>
            <person name="Kim B.-C."/>
        </authorList>
    </citation>
    <scope>NUCLEOTIDE SEQUENCE [LARGE SCALE GENOMIC DNA]</scope>
    <source>
        <strain evidence="6 7">LV19</strain>
    </source>
</reference>
<dbReference type="GO" id="GO:0022857">
    <property type="term" value="F:transmembrane transporter activity"/>
    <property type="evidence" value="ECO:0007669"/>
    <property type="project" value="InterPro"/>
</dbReference>
<organism evidence="6 7">
    <name type="scientific">Erysipelothrix larvae</name>
    <dbReference type="NCBI Taxonomy" id="1514105"/>
    <lineage>
        <taxon>Bacteria</taxon>
        <taxon>Bacillati</taxon>
        <taxon>Bacillota</taxon>
        <taxon>Erysipelotrichia</taxon>
        <taxon>Erysipelotrichales</taxon>
        <taxon>Erysipelotrichaceae</taxon>
        <taxon>Erysipelothrix</taxon>
    </lineage>
</organism>
<feature type="transmembrane region" description="Helical" evidence="5">
    <location>
        <begin position="210"/>
        <end position="228"/>
    </location>
</feature>
<dbReference type="Pfam" id="PF00939">
    <property type="entry name" value="Na_sulph_symp"/>
    <property type="match status" value="1"/>
</dbReference>
<dbReference type="OrthoDB" id="84615at2"/>
<protein>
    <recommendedName>
        <fullName evidence="8">Sodium:sulfate symporter</fullName>
    </recommendedName>
</protein>
<feature type="transmembrane region" description="Helical" evidence="5">
    <location>
        <begin position="358"/>
        <end position="374"/>
    </location>
</feature>
<dbReference type="RefSeq" id="WP_067630816.1">
    <property type="nucleotide sequence ID" value="NZ_CP013213.1"/>
</dbReference>
<dbReference type="PANTHER" id="PTHR10283">
    <property type="entry name" value="SOLUTE CARRIER FAMILY 13 MEMBER"/>
    <property type="match status" value="1"/>
</dbReference>
<evidence type="ECO:0000256" key="5">
    <source>
        <dbReference type="SAM" id="Phobius"/>
    </source>
</evidence>
<feature type="transmembrane region" description="Helical" evidence="5">
    <location>
        <begin position="79"/>
        <end position="99"/>
    </location>
</feature>
<evidence type="ECO:0000256" key="1">
    <source>
        <dbReference type="ARBA" id="ARBA00004141"/>
    </source>
</evidence>
<dbReference type="GO" id="GO:0005886">
    <property type="term" value="C:plasma membrane"/>
    <property type="evidence" value="ECO:0007669"/>
    <property type="project" value="TreeGrafter"/>
</dbReference>
<feature type="transmembrane region" description="Helical" evidence="5">
    <location>
        <begin position="160"/>
        <end position="177"/>
    </location>
</feature>
<dbReference type="Proteomes" id="UP000063781">
    <property type="component" value="Chromosome"/>
</dbReference>
<keyword evidence="7" id="KW-1185">Reference proteome</keyword>
<feature type="transmembrane region" description="Helical" evidence="5">
    <location>
        <begin position="280"/>
        <end position="298"/>
    </location>
</feature>
<feature type="transmembrane region" description="Helical" evidence="5">
    <location>
        <begin position="256"/>
        <end position="274"/>
    </location>
</feature>
<feature type="transmembrane region" description="Helical" evidence="5">
    <location>
        <begin position="442"/>
        <end position="465"/>
    </location>
</feature>
<feature type="transmembrane region" description="Helical" evidence="5">
    <location>
        <begin position="319"/>
        <end position="338"/>
    </location>
</feature>
<dbReference type="InterPro" id="IPR001898">
    <property type="entry name" value="SLC13A/DASS"/>
</dbReference>
<evidence type="ECO:0000256" key="4">
    <source>
        <dbReference type="ARBA" id="ARBA00023136"/>
    </source>
</evidence>
<evidence type="ECO:0008006" key="8">
    <source>
        <dbReference type="Google" id="ProtNLM"/>
    </source>
</evidence>
<feature type="transmembrane region" description="Helical" evidence="5">
    <location>
        <begin position="53"/>
        <end position="73"/>
    </location>
</feature>
<feature type="transmembrane region" description="Helical" evidence="5">
    <location>
        <begin position="30"/>
        <end position="46"/>
    </location>
</feature>
<name>A0A0X8GYP2_9FIRM</name>
<evidence type="ECO:0000256" key="2">
    <source>
        <dbReference type="ARBA" id="ARBA00022692"/>
    </source>
</evidence>
<dbReference type="EMBL" id="CP013213">
    <property type="protein sequence ID" value="AMC92846.1"/>
    <property type="molecule type" value="Genomic_DNA"/>
</dbReference>
<evidence type="ECO:0000313" key="7">
    <source>
        <dbReference type="Proteomes" id="UP000063781"/>
    </source>
</evidence>
<comment type="subcellular location">
    <subcellularLocation>
        <location evidence="1">Membrane</location>
        <topology evidence="1">Multi-pass membrane protein</topology>
    </subcellularLocation>
</comment>
<keyword evidence="3 5" id="KW-1133">Transmembrane helix</keyword>
<dbReference type="PROSITE" id="PS51257">
    <property type="entry name" value="PROKAR_LIPOPROTEIN"/>
    <property type="match status" value="1"/>
</dbReference>
<proteinExistence type="predicted"/>
<keyword evidence="2 5" id="KW-0812">Transmembrane</keyword>
<gene>
    <name evidence="6" type="ORF">AOC36_02245</name>
</gene>
<feature type="transmembrane region" description="Helical" evidence="5">
    <location>
        <begin position="120"/>
        <end position="148"/>
    </location>
</feature>
<evidence type="ECO:0000313" key="6">
    <source>
        <dbReference type="EMBL" id="AMC92846.1"/>
    </source>
</evidence>
<dbReference type="KEGG" id="erl:AOC36_02245"/>
<evidence type="ECO:0000256" key="3">
    <source>
        <dbReference type="ARBA" id="ARBA00022989"/>
    </source>
</evidence>
<sequence>MKKLVWTGIAFLFLISCGLFLNLEGLSQDAMWVVGIFGASLILWITQGIEWPSVFVLLILGLIPTLGFNSVLMSAFGNSVFGFLLFTFMSTYALGTTPIMKNIAYKTMDLNIARKGPRTLMTLLLGSVLLVGLFVSPTVLFFIVYPIFEEILNVLNVKKGSPFGAALMIGLVFIVSLSSGMTPIGHVFPVLAMSVYESIAGTAIDYAQYMTFAIPFGIILYGVIVFGLSRMFKFDAVDISHLPHHTTQPMEAKDKAIIAIFSVIVLLWIIPSIITTPWTVKLNSFGTAFPPLLGVSLMSMIHINKKPLLKITDALSKGVPWISLLMAGATLALGAALTHSDIGIINALQSSVGPMISHWPRLGFIAVFVIWALFQSSISSHMVTAQVVSAVAVPIALVSTQLDAKAIVMVIGLMASIGSSTPASMPYVAVIGSSGWTNPKEILKFGVVITIVIALLTIFIGYPFAEFIL</sequence>
<dbReference type="AlphaFoldDB" id="A0A0X8GYP2"/>
<dbReference type="STRING" id="1514105.AOC36_02245"/>
<keyword evidence="4 5" id="KW-0472">Membrane</keyword>
<feature type="transmembrane region" description="Helical" evidence="5">
    <location>
        <begin position="406"/>
        <end position="430"/>
    </location>
</feature>